<proteinExistence type="predicted"/>
<dbReference type="AlphaFoldDB" id="A0A9X3BHQ1"/>
<dbReference type="Proteomes" id="UP001155483">
    <property type="component" value="Unassembled WGS sequence"/>
</dbReference>
<evidence type="ECO:0000313" key="1">
    <source>
        <dbReference type="EMBL" id="MCU7548993.1"/>
    </source>
</evidence>
<feature type="non-terminal residue" evidence="1">
    <location>
        <position position="47"/>
    </location>
</feature>
<evidence type="ECO:0000313" key="2">
    <source>
        <dbReference type="EMBL" id="MCU7552870.1"/>
    </source>
</evidence>
<dbReference type="EMBL" id="JAOTIF010000003">
    <property type="protein sequence ID" value="MCU7548993.1"/>
    <property type="molecule type" value="Genomic_DNA"/>
</dbReference>
<reference evidence="1" key="2">
    <citation type="submission" date="2023-04" db="EMBL/GenBank/DDBJ databases">
        <title>Paracnuella aquatica gen. nov., sp. nov., a member of the family Chitinophagaceae isolated from a hot spring.</title>
        <authorList>
            <person name="Wang C."/>
        </authorList>
    </citation>
    <scope>NUCLEOTIDE SEQUENCE</scope>
    <source>
        <strain evidence="1">LB-8</strain>
    </source>
</reference>
<evidence type="ECO:0000313" key="3">
    <source>
        <dbReference type="Proteomes" id="UP001155483"/>
    </source>
</evidence>
<dbReference type="EMBL" id="JAOTIF010000052">
    <property type="protein sequence ID" value="MCU7552870.1"/>
    <property type="molecule type" value="Genomic_DNA"/>
</dbReference>
<dbReference type="SUPFAM" id="SSF51735">
    <property type="entry name" value="NAD(P)-binding Rossmann-fold domains"/>
    <property type="match status" value="1"/>
</dbReference>
<organism evidence="1 3">
    <name type="scientific">Paraflavisolibacter caeni</name>
    <dbReference type="NCBI Taxonomy" id="2982496"/>
    <lineage>
        <taxon>Bacteria</taxon>
        <taxon>Pseudomonadati</taxon>
        <taxon>Bacteroidota</taxon>
        <taxon>Chitinophagia</taxon>
        <taxon>Chitinophagales</taxon>
        <taxon>Chitinophagaceae</taxon>
        <taxon>Paraflavisolibacter</taxon>
    </lineage>
</organism>
<gene>
    <name evidence="1" type="ORF">OCK74_07690</name>
    <name evidence="2" type="ORF">OCK74_27370</name>
</gene>
<comment type="caution">
    <text evidence="1">The sequence shown here is derived from an EMBL/GenBank/DDBJ whole genome shotgun (WGS) entry which is preliminary data.</text>
</comment>
<dbReference type="Gene3D" id="3.40.50.720">
    <property type="entry name" value="NAD(P)-binding Rossmann-like Domain"/>
    <property type="match status" value="1"/>
</dbReference>
<accession>A0A9X3BHQ1</accession>
<reference evidence="1" key="1">
    <citation type="submission" date="2022-09" db="EMBL/GenBank/DDBJ databases">
        <authorList>
            <person name="Yuan C."/>
            <person name="Ke Z."/>
        </authorList>
    </citation>
    <scope>NUCLEOTIDE SEQUENCE</scope>
    <source>
        <strain evidence="1">LB-8</strain>
    </source>
</reference>
<keyword evidence="3" id="KW-1185">Reference proteome</keyword>
<protein>
    <submittedName>
        <fullName evidence="1">2-deoxy-D-gluconate 3-dehydrogenase</fullName>
    </submittedName>
</protein>
<dbReference type="InterPro" id="IPR036291">
    <property type="entry name" value="NAD(P)-bd_dom_sf"/>
</dbReference>
<sequence length="47" mass="4650">MSILNQFELKGKTALVTGCDTGLGQAMAIALAEAGADIVGASNVEAV</sequence>
<name>A0A9X3BHQ1_9BACT</name>